<dbReference type="InterPro" id="IPR023415">
    <property type="entry name" value="LDLR_class-A_CS"/>
</dbReference>
<dbReference type="EMBL" id="AMQM01010919">
    <property type="status" value="NOT_ANNOTATED_CDS"/>
    <property type="molecule type" value="Genomic_DNA"/>
</dbReference>
<dbReference type="PROSITE" id="PS01209">
    <property type="entry name" value="LDLRA_1"/>
    <property type="match status" value="3"/>
</dbReference>
<keyword evidence="2" id="KW-0812">Transmembrane</keyword>
<keyword evidence="4" id="KW-1133">Transmembrane helix</keyword>
<dbReference type="Proteomes" id="UP000015101">
    <property type="component" value="Unassembled WGS sequence"/>
</dbReference>
<dbReference type="PANTHER" id="PTHR22722">
    <property type="entry name" value="LOW-DENSITY LIPOPROTEIN RECEPTOR-RELATED PROTEIN 2-RELATED"/>
    <property type="match status" value="1"/>
</dbReference>
<dbReference type="EMBL" id="KB095996">
    <property type="protein sequence ID" value="ESO09178.1"/>
    <property type="molecule type" value="Genomic_DNA"/>
</dbReference>
<keyword evidence="8" id="KW-0325">Glycoprotein</keyword>
<evidence type="ECO:0000256" key="9">
    <source>
        <dbReference type="PROSITE-ProRule" id="PRU00124"/>
    </source>
</evidence>
<dbReference type="InterPro" id="IPR051221">
    <property type="entry name" value="LDLR-related"/>
</dbReference>
<evidence type="ECO:0000256" key="6">
    <source>
        <dbReference type="ARBA" id="ARBA00023157"/>
    </source>
</evidence>
<protein>
    <recommendedName>
        <fullName evidence="13">SRCR domain-containing protein</fullName>
    </recommendedName>
</protein>
<dbReference type="PANTHER" id="PTHR22722:SF5">
    <property type="entry name" value="LOW-DENSITY LIPOPROTEIN RECEPTOR-RELATED PROTEIN 1B"/>
    <property type="match status" value="1"/>
</dbReference>
<evidence type="ECO:0000313" key="12">
    <source>
        <dbReference type="Proteomes" id="UP000015101"/>
    </source>
</evidence>
<reference evidence="10 12" key="2">
    <citation type="journal article" date="2013" name="Nature">
        <title>Insights into bilaterian evolution from three spiralian genomes.</title>
        <authorList>
            <person name="Simakov O."/>
            <person name="Marletaz F."/>
            <person name="Cho S.J."/>
            <person name="Edsinger-Gonzales E."/>
            <person name="Havlak P."/>
            <person name="Hellsten U."/>
            <person name="Kuo D.H."/>
            <person name="Larsson T."/>
            <person name="Lv J."/>
            <person name="Arendt D."/>
            <person name="Savage R."/>
            <person name="Osoegawa K."/>
            <person name="de Jong P."/>
            <person name="Grimwood J."/>
            <person name="Chapman J.A."/>
            <person name="Shapiro H."/>
            <person name="Aerts A."/>
            <person name="Otillar R.P."/>
            <person name="Terry A.Y."/>
            <person name="Boore J.L."/>
            <person name="Grigoriev I.V."/>
            <person name="Lindberg D.R."/>
            <person name="Seaver E.C."/>
            <person name="Weisblat D.A."/>
            <person name="Putnam N.H."/>
            <person name="Rokhsar D.S."/>
        </authorList>
    </citation>
    <scope>NUCLEOTIDE SEQUENCE</scope>
</reference>
<evidence type="ECO:0000256" key="8">
    <source>
        <dbReference type="ARBA" id="ARBA00023180"/>
    </source>
</evidence>
<dbReference type="KEGG" id="hro:HELRODRAFT_92929"/>
<reference evidence="12" key="1">
    <citation type="submission" date="2012-12" db="EMBL/GenBank/DDBJ databases">
        <authorList>
            <person name="Hellsten U."/>
            <person name="Grimwood J."/>
            <person name="Chapman J.A."/>
            <person name="Shapiro H."/>
            <person name="Aerts A."/>
            <person name="Otillar R.P."/>
            <person name="Terry A.Y."/>
            <person name="Boore J.L."/>
            <person name="Simakov O."/>
            <person name="Marletaz F."/>
            <person name="Cho S.-J."/>
            <person name="Edsinger-Gonzales E."/>
            <person name="Havlak P."/>
            <person name="Kuo D.-H."/>
            <person name="Larsson T."/>
            <person name="Lv J."/>
            <person name="Arendt D."/>
            <person name="Savage R."/>
            <person name="Osoegawa K."/>
            <person name="de Jong P."/>
            <person name="Lindberg D.R."/>
            <person name="Seaver E.C."/>
            <person name="Weisblat D.A."/>
            <person name="Putnam N.H."/>
            <person name="Grigoriev I.V."/>
            <person name="Rokhsar D.S."/>
        </authorList>
    </citation>
    <scope>NUCLEOTIDE SEQUENCE</scope>
</reference>
<dbReference type="RefSeq" id="XP_009012724.1">
    <property type="nucleotide sequence ID" value="XM_009014476.1"/>
</dbReference>
<dbReference type="Pfam" id="PF00057">
    <property type="entry name" value="Ldl_recept_a"/>
    <property type="match status" value="2"/>
</dbReference>
<dbReference type="eggNOG" id="KOG1215">
    <property type="taxonomic scope" value="Eukaryota"/>
</dbReference>
<evidence type="ECO:0000256" key="4">
    <source>
        <dbReference type="ARBA" id="ARBA00022989"/>
    </source>
</evidence>
<evidence type="ECO:0000256" key="1">
    <source>
        <dbReference type="ARBA" id="ARBA00004167"/>
    </source>
</evidence>
<name>T1G8P0_HELRO</name>
<evidence type="ECO:0000313" key="10">
    <source>
        <dbReference type="EMBL" id="ESO09178.1"/>
    </source>
</evidence>
<dbReference type="STRING" id="6412.T1G8P0"/>
<dbReference type="EnsemblMetazoa" id="HelroT92929">
    <property type="protein sequence ID" value="HelroP92929"/>
    <property type="gene ID" value="HelroG92929"/>
</dbReference>
<dbReference type="CDD" id="cd00112">
    <property type="entry name" value="LDLa"/>
    <property type="match status" value="1"/>
</dbReference>
<keyword evidence="5" id="KW-0472">Membrane</keyword>
<dbReference type="CTD" id="20217437"/>
<evidence type="ECO:0000256" key="2">
    <source>
        <dbReference type="ARBA" id="ARBA00022692"/>
    </source>
</evidence>
<dbReference type="HOGENOM" id="CLU_085098_1_3_1"/>
<dbReference type="SMART" id="SM00192">
    <property type="entry name" value="LDLa"/>
    <property type="match status" value="3"/>
</dbReference>
<dbReference type="InParanoid" id="T1G8P0"/>
<sequence>CIYEESFCNGRPDCKDASDEVDCHHLHTSLLLLCNDKENCIPKEMVCDGLVQCGDGSDEAGCYRSGRFHCRSDYFDYDVCLEPAKICDGWKHCVEDEDEVPAVCQMKGYDDDVVMDRRTDRQIK</sequence>
<keyword evidence="3" id="KW-0677">Repeat</keyword>
<keyword evidence="7" id="KW-0675">Receptor</keyword>
<dbReference type="Gene3D" id="4.10.400.10">
    <property type="entry name" value="Low-density Lipoprotein Receptor"/>
    <property type="match status" value="1"/>
</dbReference>
<organism evidence="11 12">
    <name type="scientific">Helobdella robusta</name>
    <name type="common">Californian leech</name>
    <dbReference type="NCBI Taxonomy" id="6412"/>
    <lineage>
        <taxon>Eukaryota</taxon>
        <taxon>Metazoa</taxon>
        <taxon>Spiralia</taxon>
        <taxon>Lophotrochozoa</taxon>
        <taxon>Annelida</taxon>
        <taxon>Clitellata</taxon>
        <taxon>Hirudinea</taxon>
        <taxon>Rhynchobdellida</taxon>
        <taxon>Glossiphoniidae</taxon>
        <taxon>Helobdella</taxon>
    </lineage>
</organism>
<comment type="subcellular location">
    <subcellularLocation>
        <location evidence="1">Membrane</location>
        <topology evidence="1">Single-pass membrane protein</topology>
    </subcellularLocation>
</comment>
<dbReference type="PROSITE" id="PS50068">
    <property type="entry name" value="LDLRA_2"/>
    <property type="match status" value="2"/>
</dbReference>
<dbReference type="SUPFAM" id="SSF57424">
    <property type="entry name" value="LDL receptor-like module"/>
    <property type="match status" value="3"/>
</dbReference>
<dbReference type="OrthoDB" id="10062665at2759"/>
<evidence type="ECO:0000256" key="3">
    <source>
        <dbReference type="ARBA" id="ARBA00022737"/>
    </source>
</evidence>
<evidence type="ECO:0000256" key="7">
    <source>
        <dbReference type="ARBA" id="ARBA00023170"/>
    </source>
</evidence>
<proteinExistence type="predicted"/>
<accession>T1G8P0</accession>
<evidence type="ECO:0000313" key="11">
    <source>
        <dbReference type="EnsemblMetazoa" id="HelroP92929"/>
    </source>
</evidence>
<dbReference type="PRINTS" id="PR00261">
    <property type="entry name" value="LDLRECEPTOR"/>
</dbReference>
<dbReference type="GO" id="GO:0016020">
    <property type="term" value="C:membrane"/>
    <property type="evidence" value="ECO:0007669"/>
    <property type="project" value="UniProtKB-SubCell"/>
</dbReference>
<feature type="disulfide bond" evidence="9">
    <location>
        <begin position="47"/>
        <end position="62"/>
    </location>
</feature>
<keyword evidence="6 9" id="KW-1015">Disulfide bond</keyword>
<gene>
    <name evidence="11" type="primary">20217437</name>
    <name evidence="10" type="ORF">HELRODRAFT_92929</name>
</gene>
<dbReference type="Gene3D" id="4.10.1220.10">
    <property type="entry name" value="EGF-type module"/>
    <property type="match status" value="1"/>
</dbReference>
<dbReference type="InterPro" id="IPR002172">
    <property type="entry name" value="LDrepeatLR_classA_rpt"/>
</dbReference>
<reference evidence="11" key="3">
    <citation type="submission" date="2015-06" db="UniProtKB">
        <authorList>
            <consortium name="EnsemblMetazoa"/>
        </authorList>
    </citation>
    <scope>IDENTIFICATION</scope>
</reference>
<dbReference type="AlphaFoldDB" id="T1G8P0"/>
<evidence type="ECO:0000256" key="5">
    <source>
        <dbReference type="ARBA" id="ARBA00023136"/>
    </source>
</evidence>
<evidence type="ECO:0008006" key="13">
    <source>
        <dbReference type="Google" id="ProtNLM"/>
    </source>
</evidence>
<dbReference type="OMA" id="CEGTEAC"/>
<keyword evidence="12" id="KW-1185">Reference proteome</keyword>
<dbReference type="GeneID" id="20217437"/>
<comment type="caution">
    <text evidence="9">Lacks conserved residue(s) required for the propagation of feature annotation.</text>
</comment>
<dbReference type="InterPro" id="IPR036055">
    <property type="entry name" value="LDL_receptor-like_sf"/>
</dbReference>